<keyword evidence="2" id="KW-0812">Transmembrane</keyword>
<dbReference type="AlphaFoldDB" id="A0A4Y7T3B4"/>
<dbReference type="OrthoDB" id="2804471at2759"/>
<organism evidence="3 4">
    <name type="scientific">Coprinellus micaceus</name>
    <name type="common">Glistening ink-cap mushroom</name>
    <name type="synonym">Coprinus micaceus</name>
    <dbReference type="NCBI Taxonomy" id="71717"/>
    <lineage>
        <taxon>Eukaryota</taxon>
        <taxon>Fungi</taxon>
        <taxon>Dikarya</taxon>
        <taxon>Basidiomycota</taxon>
        <taxon>Agaricomycotina</taxon>
        <taxon>Agaricomycetes</taxon>
        <taxon>Agaricomycetidae</taxon>
        <taxon>Agaricales</taxon>
        <taxon>Agaricineae</taxon>
        <taxon>Psathyrellaceae</taxon>
        <taxon>Coprinellus</taxon>
    </lineage>
</organism>
<accession>A0A4Y7T3B4</accession>
<evidence type="ECO:0000313" key="4">
    <source>
        <dbReference type="Proteomes" id="UP000298030"/>
    </source>
</evidence>
<feature type="transmembrane region" description="Helical" evidence="2">
    <location>
        <begin position="21"/>
        <end position="39"/>
    </location>
</feature>
<evidence type="ECO:0000256" key="2">
    <source>
        <dbReference type="SAM" id="Phobius"/>
    </source>
</evidence>
<reference evidence="3 4" key="1">
    <citation type="journal article" date="2019" name="Nat. Ecol. Evol.">
        <title>Megaphylogeny resolves global patterns of mushroom evolution.</title>
        <authorList>
            <person name="Varga T."/>
            <person name="Krizsan K."/>
            <person name="Foldi C."/>
            <person name="Dima B."/>
            <person name="Sanchez-Garcia M."/>
            <person name="Sanchez-Ramirez S."/>
            <person name="Szollosi G.J."/>
            <person name="Szarkandi J.G."/>
            <person name="Papp V."/>
            <person name="Albert L."/>
            <person name="Andreopoulos W."/>
            <person name="Angelini C."/>
            <person name="Antonin V."/>
            <person name="Barry K.W."/>
            <person name="Bougher N.L."/>
            <person name="Buchanan P."/>
            <person name="Buyck B."/>
            <person name="Bense V."/>
            <person name="Catcheside P."/>
            <person name="Chovatia M."/>
            <person name="Cooper J."/>
            <person name="Damon W."/>
            <person name="Desjardin D."/>
            <person name="Finy P."/>
            <person name="Geml J."/>
            <person name="Haridas S."/>
            <person name="Hughes K."/>
            <person name="Justo A."/>
            <person name="Karasinski D."/>
            <person name="Kautmanova I."/>
            <person name="Kiss B."/>
            <person name="Kocsube S."/>
            <person name="Kotiranta H."/>
            <person name="LaButti K.M."/>
            <person name="Lechner B.E."/>
            <person name="Liimatainen K."/>
            <person name="Lipzen A."/>
            <person name="Lukacs Z."/>
            <person name="Mihaltcheva S."/>
            <person name="Morgado L.N."/>
            <person name="Niskanen T."/>
            <person name="Noordeloos M.E."/>
            <person name="Ohm R.A."/>
            <person name="Ortiz-Santana B."/>
            <person name="Ovrebo C."/>
            <person name="Racz N."/>
            <person name="Riley R."/>
            <person name="Savchenko A."/>
            <person name="Shiryaev A."/>
            <person name="Soop K."/>
            <person name="Spirin V."/>
            <person name="Szebenyi C."/>
            <person name="Tomsovsky M."/>
            <person name="Tulloss R.E."/>
            <person name="Uehling J."/>
            <person name="Grigoriev I.V."/>
            <person name="Vagvolgyi C."/>
            <person name="Papp T."/>
            <person name="Martin F.M."/>
            <person name="Miettinen O."/>
            <person name="Hibbett D.S."/>
            <person name="Nagy L.G."/>
        </authorList>
    </citation>
    <scope>NUCLEOTIDE SEQUENCE [LARGE SCALE GENOMIC DNA]</scope>
    <source>
        <strain evidence="3 4">FP101781</strain>
    </source>
</reference>
<evidence type="ECO:0000313" key="3">
    <source>
        <dbReference type="EMBL" id="TEB28620.1"/>
    </source>
</evidence>
<feature type="transmembrane region" description="Helical" evidence="2">
    <location>
        <begin position="123"/>
        <end position="143"/>
    </location>
</feature>
<sequence length="344" mass="37503">MSAEEIQALTDAVAMWRTQEYMYISFYCSYVYYILTTMAEEVSIIIPQGWSRGKTLYTIIRYGTVVFIVLHLSRDFRNYFSISPNACKMLVITFDVALYVVTLTCDFSLALCLSALLQAKPVYLAGIVILSCGIPFVNAIFTLVSEIQYPAEPASPLDRELGYICYIISAESAVAKTAVYLGRDIRSYVGLVATTFLAVLGVVTIVVRYKGQGGRLVQVISRDGGLHYLSLLAIRVVGAIVQTGSVLSTQELDANPVYILTNLASIIIIPTLAQRLLINMRKVDYMGSEPIASKLLFAASAPGSEDDLEFDSFELAPVPSGMGHRGPSGNEPERGGTRGHASTA</sequence>
<keyword evidence="4" id="KW-1185">Reference proteome</keyword>
<keyword evidence="2" id="KW-1133">Transmembrane helix</keyword>
<keyword evidence="2" id="KW-0472">Membrane</keyword>
<dbReference type="Proteomes" id="UP000298030">
    <property type="component" value="Unassembled WGS sequence"/>
</dbReference>
<name>A0A4Y7T3B4_COPMI</name>
<gene>
    <name evidence="3" type="ORF">FA13DRAFT_1815723</name>
</gene>
<feature type="region of interest" description="Disordered" evidence="1">
    <location>
        <begin position="315"/>
        <end position="344"/>
    </location>
</feature>
<protein>
    <submittedName>
        <fullName evidence="3">Uncharacterized protein</fullName>
    </submittedName>
</protein>
<feature type="transmembrane region" description="Helical" evidence="2">
    <location>
        <begin position="59"/>
        <end position="76"/>
    </location>
</feature>
<feature type="transmembrane region" description="Helical" evidence="2">
    <location>
        <begin position="96"/>
        <end position="117"/>
    </location>
</feature>
<evidence type="ECO:0000256" key="1">
    <source>
        <dbReference type="SAM" id="MobiDB-lite"/>
    </source>
</evidence>
<dbReference type="EMBL" id="QPFP01000031">
    <property type="protein sequence ID" value="TEB28620.1"/>
    <property type="molecule type" value="Genomic_DNA"/>
</dbReference>
<comment type="caution">
    <text evidence="3">The sequence shown here is derived from an EMBL/GenBank/DDBJ whole genome shotgun (WGS) entry which is preliminary data.</text>
</comment>
<feature type="transmembrane region" description="Helical" evidence="2">
    <location>
        <begin position="259"/>
        <end position="278"/>
    </location>
</feature>
<proteinExistence type="predicted"/>
<feature type="transmembrane region" description="Helical" evidence="2">
    <location>
        <begin position="188"/>
        <end position="207"/>
    </location>
</feature>